<reference evidence="2" key="1">
    <citation type="submission" date="2021-06" db="EMBL/GenBank/DDBJ databases">
        <authorList>
            <person name="Gannon L."/>
            <person name="Redgwell R T."/>
            <person name="Michniewski S."/>
            <person name="Harrison D C."/>
            <person name="Millard A."/>
        </authorList>
    </citation>
    <scope>NUCLEOTIDE SEQUENCE</scope>
</reference>
<feature type="transmembrane region" description="Helical" evidence="1">
    <location>
        <begin position="36"/>
        <end position="59"/>
    </location>
</feature>
<keyword evidence="1" id="KW-0472">Membrane</keyword>
<keyword evidence="1" id="KW-1133">Transmembrane helix</keyword>
<feature type="transmembrane region" description="Helical" evidence="1">
    <location>
        <begin position="12"/>
        <end position="30"/>
    </location>
</feature>
<name>A0A8D9C9D6_9VIRU</name>
<gene>
    <name evidence="2" type="ORF">SLAVMIC_00725</name>
</gene>
<protein>
    <submittedName>
        <fullName evidence="2">Uncharacterized protein</fullName>
    </submittedName>
</protein>
<sequence length="69" mass="8365">MKFNRKRFTLYALRWQLGGIILAPILWTLLEYFKLPYLMSMIILQLIGACIFFPIDMWISRQRGRKQNK</sequence>
<keyword evidence="1" id="KW-0812">Transmembrane</keyword>
<proteinExistence type="predicted"/>
<dbReference type="EMBL" id="OU342829">
    <property type="protein sequence ID" value="CAG7581202.1"/>
    <property type="molecule type" value="Genomic_DNA"/>
</dbReference>
<evidence type="ECO:0000313" key="2">
    <source>
        <dbReference type="EMBL" id="CAG7581202.1"/>
    </source>
</evidence>
<evidence type="ECO:0000256" key="1">
    <source>
        <dbReference type="SAM" id="Phobius"/>
    </source>
</evidence>
<accession>A0A8D9C9D6</accession>
<organism evidence="2">
    <name type="scientific">uncultured marine phage</name>
    <dbReference type="NCBI Taxonomy" id="707152"/>
    <lineage>
        <taxon>Viruses</taxon>
        <taxon>environmental samples</taxon>
    </lineage>
</organism>